<dbReference type="EMBL" id="GBRH01250287">
    <property type="protein sequence ID" value="JAD47608.1"/>
    <property type="molecule type" value="Transcribed_RNA"/>
</dbReference>
<dbReference type="AlphaFoldDB" id="A0A0A9ACJ6"/>
<accession>A0A0A9ACJ6</accession>
<reference evidence="1" key="1">
    <citation type="submission" date="2014-09" db="EMBL/GenBank/DDBJ databases">
        <authorList>
            <person name="Magalhaes I.L.F."/>
            <person name="Oliveira U."/>
            <person name="Santos F.R."/>
            <person name="Vidigal T.H.D.A."/>
            <person name="Brescovit A.D."/>
            <person name="Santos A.J."/>
        </authorList>
    </citation>
    <scope>NUCLEOTIDE SEQUENCE</scope>
    <source>
        <tissue evidence="1">Shoot tissue taken approximately 20 cm above the soil surface</tissue>
    </source>
</reference>
<organism evidence="1">
    <name type="scientific">Arundo donax</name>
    <name type="common">Giant reed</name>
    <name type="synonym">Donax arundinaceus</name>
    <dbReference type="NCBI Taxonomy" id="35708"/>
    <lineage>
        <taxon>Eukaryota</taxon>
        <taxon>Viridiplantae</taxon>
        <taxon>Streptophyta</taxon>
        <taxon>Embryophyta</taxon>
        <taxon>Tracheophyta</taxon>
        <taxon>Spermatophyta</taxon>
        <taxon>Magnoliopsida</taxon>
        <taxon>Liliopsida</taxon>
        <taxon>Poales</taxon>
        <taxon>Poaceae</taxon>
        <taxon>PACMAD clade</taxon>
        <taxon>Arundinoideae</taxon>
        <taxon>Arundineae</taxon>
        <taxon>Arundo</taxon>
    </lineage>
</organism>
<proteinExistence type="predicted"/>
<protein>
    <submittedName>
        <fullName evidence="1">Uncharacterized protein</fullName>
    </submittedName>
</protein>
<name>A0A0A9ACJ6_ARUDO</name>
<evidence type="ECO:0000313" key="1">
    <source>
        <dbReference type="EMBL" id="JAD47608.1"/>
    </source>
</evidence>
<reference evidence="1" key="2">
    <citation type="journal article" date="2015" name="Data Brief">
        <title>Shoot transcriptome of the giant reed, Arundo donax.</title>
        <authorList>
            <person name="Barrero R.A."/>
            <person name="Guerrero F.D."/>
            <person name="Moolhuijzen P."/>
            <person name="Goolsby J.A."/>
            <person name="Tidwell J."/>
            <person name="Bellgard S.E."/>
            <person name="Bellgard M.I."/>
        </authorList>
    </citation>
    <scope>NUCLEOTIDE SEQUENCE</scope>
    <source>
        <tissue evidence="1">Shoot tissue taken approximately 20 cm above the soil surface</tissue>
    </source>
</reference>
<sequence length="37" mass="4296">MMSATGRLHQMVSRNRQASHWPRRRCSIWGLSTALGR</sequence>